<dbReference type="EMBL" id="RCMV01000290">
    <property type="protein sequence ID" value="KAG3219894.1"/>
    <property type="molecule type" value="Genomic_DNA"/>
</dbReference>
<protein>
    <recommendedName>
        <fullName evidence="2">SKP1 component POZ domain-containing protein</fullName>
    </recommendedName>
</protein>
<feature type="domain" description="SKP1 component POZ" evidence="2">
    <location>
        <begin position="7"/>
        <end position="56"/>
    </location>
</feature>
<dbReference type="VEuPathDB" id="FungiDB:PC110_g18399"/>
<dbReference type="AlphaFoldDB" id="A0A8T1I464"/>
<evidence type="ECO:0000313" key="3">
    <source>
        <dbReference type="EMBL" id="KAG3219894.1"/>
    </source>
</evidence>
<evidence type="ECO:0000259" key="2">
    <source>
        <dbReference type="Pfam" id="PF03931"/>
    </source>
</evidence>
<evidence type="ECO:0000313" key="4">
    <source>
        <dbReference type="Proteomes" id="UP000760860"/>
    </source>
</evidence>
<gene>
    <name evidence="3" type="ORF">PC129_g9340</name>
</gene>
<dbReference type="Proteomes" id="UP000760860">
    <property type="component" value="Unassembled WGS sequence"/>
</dbReference>
<sequence>MRATIGITEEFTEEEQLVQTLVADEQQGDDMQEMPLPNVKALVLAKVIKFCQHHKDAPMDEIQKPLKCNVLSKSETGGPSSSCAGFNFATTTGASLKLRSNYICVVAVRQPLSATAVNAILPWNVVWESQITRDEFMVGCGAMVSRRPRARIDEHLAFVHAAGSGTTEDFSPEPITVISEFGRVLDVSPQVYVRKYIGPNAYSTLRLDDDEDSDSDFPADIPATSFSRGRPLPRGSPDIVCISNPPQLVAPVPAAWLSGSVPPAPAVSIAGLLNEQGTSHEP</sequence>
<dbReference type="SUPFAM" id="SSF54695">
    <property type="entry name" value="POZ domain"/>
    <property type="match status" value="1"/>
</dbReference>
<proteinExistence type="predicted"/>
<name>A0A8T1I464_9STRA</name>
<dbReference type="GO" id="GO:0006511">
    <property type="term" value="P:ubiquitin-dependent protein catabolic process"/>
    <property type="evidence" value="ECO:0007669"/>
    <property type="project" value="InterPro"/>
</dbReference>
<feature type="compositionally biased region" description="Acidic residues" evidence="1">
    <location>
        <begin position="208"/>
        <end position="217"/>
    </location>
</feature>
<dbReference type="InterPro" id="IPR011333">
    <property type="entry name" value="SKP1/BTB/POZ_sf"/>
</dbReference>
<accession>A0A8T1I464</accession>
<dbReference type="Pfam" id="PF03931">
    <property type="entry name" value="Skp1_POZ"/>
    <property type="match status" value="1"/>
</dbReference>
<reference evidence="3" key="1">
    <citation type="submission" date="2018-05" db="EMBL/GenBank/DDBJ databases">
        <title>Effector identification in a new, highly contiguous assembly of the strawberry crown rot pathogen Phytophthora cactorum.</title>
        <authorList>
            <person name="Armitage A.D."/>
            <person name="Nellist C.F."/>
            <person name="Bates H."/>
            <person name="Vickerstaff R.J."/>
            <person name="Harrison R.J."/>
        </authorList>
    </citation>
    <scope>NUCLEOTIDE SEQUENCE</scope>
    <source>
        <strain evidence="3">P421</strain>
    </source>
</reference>
<evidence type="ECO:0000256" key="1">
    <source>
        <dbReference type="SAM" id="MobiDB-lite"/>
    </source>
</evidence>
<organism evidence="3 4">
    <name type="scientific">Phytophthora cactorum</name>
    <dbReference type="NCBI Taxonomy" id="29920"/>
    <lineage>
        <taxon>Eukaryota</taxon>
        <taxon>Sar</taxon>
        <taxon>Stramenopiles</taxon>
        <taxon>Oomycota</taxon>
        <taxon>Peronosporomycetes</taxon>
        <taxon>Peronosporales</taxon>
        <taxon>Peronosporaceae</taxon>
        <taxon>Phytophthora</taxon>
    </lineage>
</organism>
<feature type="region of interest" description="Disordered" evidence="1">
    <location>
        <begin position="207"/>
        <end position="232"/>
    </location>
</feature>
<dbReference type="Gene3D" id="3.30.710.10">
    <property type="entry name" value="Potassium Channel Kv1.1, Chain A"/>
    <property type="match status" value="1"/>
</dbReference>
<comment type="caution">
    <text evidence="3">The sequence shown here is derived from an EMBL/GenBank/DDBJ whole genome shotgun (WGS) entry which is preliminary data.</text>
</comment>
<dbReference type="InterPro" id="IPR016073">
    <property type="entry name" value="Skp1_comp_POZ"/>
</dbReference>